<dbReference type="EMBL" id="JACXWY010000048">
    <property type="protein sequence ID" value="MBD3849601.1"/>
    <property type="molecule type" value="Genomic_DNA"/>
</dbReference>
<feature type="domain" description="RNA polymerase sigma factor 70 region 4 type 2" evidence="8">
    <location>
        <begin position="126"/>
        <end position="178"/>
    </location>
</feature>
<protein>
    <submittedName>
        <fullName evidence="9">Sigma-70 family RNA polymerase sigma factor</fullName>
    </submittedName>
</protein>
<evidence type="ECO:0000256" key="3">
    <source>
        <dbReference type="ARBA" id="ARBA00023082"/>
    </source>
</evidence>
<keyword evidence="4" id="KW-0238">DNA-binding</keyword>
<evidence type="ECO:0000313" key="9">
    <source>
        <dbReference type="EMBL" id="MBD3849601.1"/>
    </source>
</evidence>
<keyword evidence="10" id="KW-1185">Reference proteome</keyword>
<accession>A0A927EG26</accession>
<gene>
    <name evidence="9" type="ORF">IED13_28220</name>
</gene>
<dbReference type="RefSeq" id="WP_191126105.1">
    <property type="nucleotide sequence ID" value="NZ_JACXWY010000048.1"/>
</dbReference>
<keyword evidence="3" id="KW-0731">Sigma factor</keyword>
<evidence type="ECO:0000256" key="2">
    <source>
        <dbReference type="ARBA" id="ARBA00023015"/>
    </source>
</evidence>
<dbReference type="PANTHER" id="PTHR43133">
    <property type="entry name" value="RNA POLYMERASE ECF-TYPE SIGMA FACTO"/>
    <property type="match status" value="1"/>
</dbReference>
<dbReference type="GO" id="GO:0003677">
    <property type="term" value="F:DNA binding"/>
    <property type="evidence" value="ECO:0007669"/>
    <property type="project" value="UniProtKB-KW"/>
</dbReference>
<dbReference type="AlphaFoldDB" id="A0A927EG26"/>
<keyword evidence="5" id="KW-0804">Transcription</keyword>
<evidence type="ECO:0000256" key="1">
    <source>
        <dbReference type="ARBA" id="ARBA00010641"/>
    </source>
</evidence>
<evidence type="ECO:0000256" key="6">
    <source>
        <dbReference type="SAM" id="MobiDB-lite"/>
    </source>
</evidence>
<feature type="region of interest" description="Disordered" evidence="6">
    <location>
        <begin position="1"/>
        <end position="22"/>
    </location>
</feature>
<dbReference type="InterPro" id="IPR014284">
    <property type="entry name" value="RNA_pol_sigma-70_dom"/>
</dbReference>
<dbReference type="Pfam" id="PF08281">
    <property type="entry name" value="Sigma70_r4_2"/>
    <property type="match status" value="1"/>
</dbReference>
<evidence type="ECO:0000259" key="7">
    <source>
        <dbReference type="Pfam" id="PF04542"/>
    </source>
</evidence>
<dbReference type="InterPro" id="IPR007627">
    <property type="entry name" value="RNA_pol_sigma70_r2"/>
</dbReference>
<evidence type="ECO:0000313" key="10">
    <source>
        <dbReference type="Proteomes" id="UP000619295"/>
    </source>
</evidence>
<comment type="similarity">
    <text evidence="1">Belongs to the sigma-70 factor family. ECF subfamily.</text>
</comment>
<evidence type="ECO:0000256" key="5">
    <source>
        <dbReference type="ARBA" id="ARBA00023163"/>
    </source>
</evidence>
<dbReference type="NCBIfam" id="TIGR02937">
    <property type="entry name" value="sigma70-ECF"/>
    <property type="match status" value="1"/>
</dbReference>
<dbReference type="GO" id="GO:0006352">
    <property type="term" value="P:DNA-templated transcription initiation"/>
    <property type="evidence" value="ECO:0007669"/>
    <property type="project" value="InterPro"/>
</dbReference>
<reference evidence="9" key="1">
    <citation type="submission" date="2020-09" db="EMBL/GenBank/DDBJ databases">
        <title>Bosea spartocytisi sp. nov. a root nodule endophyte of Spartocytisus supranubius in the high mountain ecosystem fo the Teide National Park (Canary Islands, Spain).</title>
        <authorList>
            <person name="Pulido-Suarez L."/>
            <person name="Peix A."/>
            <person name="Igual J.M."/>
            <person name="Socas-Perez N."/>
            <person name="Velazquez E."/>
            <person name="Flores-Felix J.D."/>
            <person name="Leon-Barrios M."/>
        </authorList>
    </citation>
    <scope>NUCLEOTIDE SEQUENCE</scope>
    <source>
        <strain evidence="9">SSUT16</strain>
    </source>
</reference>
<comment type="caution">
    <text evidence="9">The sequence shown here is derived from an EMBL/GenBank/DDBJ whole genome shotgun (WGS) entry which is preliminary data.</text>
</comment>
<organism evidence="9 10">
    <name type="scientific">Bosea spartocytisi</name>
    <dbReference type="NCBI Taxonomy" id="2773451"/>
    <lineage>
        <taxon>Bacteria</taxon>
        <taxon>Pseudomonadati</taxon>
        <taxon>Pseudomonadota</taxon>
        <taxon>Alphaproteobacteria</taxon>
        <taxon>Hyphomicrobiales</taxon>
        <taxon>Boseaceae</taxon>
        <taxon>Bosea</taxon>
    </lineage>
</organism>
<dbReference type="Gene3D" id="1.10.1740.10">
    <property type="match status" value="1"/>
</dbReference>
<dbReference type="InterPro" id="IPR039425">
    <property type="entry name" value="RNA_pol_sigma-70-like"/>
</dbReference>
<dbReference type="SUPFAM" id="SSF88659">
    <property type="entry name" value="Sigma3 and sigma4 domains of RNA polymerase sigma factors"/>
    <property type="match status" value="1"/>
</dbReference>
<name>A0A927EG26_9HYPH</name>
<dbReference type="Proteomes" id="UP000619295">
    <property type="component" value="Unassembled WGS sequence"/>
</dbReference>
<feature type="domain" description="RNA polymerase sigma-70 region 2" evidence="7">
    <location>
        <begin position="34"/>
        <end position="98"/>
    </location>
</feature>
<proteinExistence type="inferred from homology"/>
<dbReference type="SUPFAM" id="SSF88946">
    <property type="entry name" value="Sigma2 domain of RNA polymerase sigma factors"/>
    <property type="match status" value="1"/>
</dbReference>
<sequence>MTDKPQDDKPAPGGDRGDGIAKHHDNAVQHALVEAQKQILQFLRRRLGDRDAADEVLQRFSLRALERASQLHDVRMVRGWLGRILATTIVDHQREAARRQRREVVIDQTEVENLPIDEELDAAICNCLYRILPTLKAEYADIIWRADILGEPRDRVAASLGTSLNNVTVRLHRGRQALRKRLEEMCRTCPVHGFLDCHCEKAEQLRRALAEANANTVPRSGA</sequence>
<dbReference type="InterPro" id="IPR013325">
    <property type="entry name" value="RNA_pol_sigma_r2"/>
</dbReference>
<keyword evidence="2" id="KW-0805">Transcription regulation</keyword>
<dbReference type="GO" id="GO:0016987">
    <property type="term" value="F:sigma factor activity"/>
    <property type="evidence" value="ECO:0007669"/>
    <property type="project" value="UniProtKB-KW"/>
</dbReference>
<dbReference type="InterPro" id="IPR013324">
    <property type="entry name" value="RNA_pol_sigma_r3/r4-like"/>
</dbReference>
<dbReference type="PANTHER" id="PTHR43133:SF8">
    <property type="entry name" value="RNA POLYMERASE SIGMA FACTOR HI_1459-RELATED"/>
    <property type="match status" value="1"/>
</dbReference>
<dbReference type="Pfam" id="PF04542">
    <property type="entry name" value="Sigma70_r2"/>
    <property type="match status" value="1"/>
</dbReference>
<dbReference type="InterPro" id="IPR013249">
    <property type="entry name" value="RNA_pol_sigma70_r4_t2"/>
</dbReference>
<dbReference type="Gene3D" id="1.10.10.10">
    <property type="entry name" value="Winged helix-like DNA-binding domain superfamily/Winged helix DNA-binding domain"/>
    <property type="match status" value="1"/>
</dbReference>
<dbReference type="InterPro" id="IPR036388">
    <property type="entry name" value="WH-like_DNA-bd_sf"/>
</dbReference>
<evidence type="ECO:0000259" key="8">
    <source>
        <dbReference type="Pfam" id="PF08281"/>
    </source>
</evidence>
<evidence type="ECO:0000256" key="4">
    <source>
        <dbReference type="ARBA" id="ARBA00023125"/>
    </source>
</evidence>